<dbReference type="InterPro" id="IPR032675">
    <property type="entry name" value="LRR_dom_sf"/>
</dbReference>
<accession>A0A1X2G3Z6</accession>
<dbReference type="SMART" id="SM00364">
    <property type="entry name" value="LRR_BAC"/>
    <property type="match status" value="6"/>
</dbReference>
<comment type="caution">
    <text evidence="3">The sequence shown here is derived from an EMBL/GenBank/DDBJ whole genome shotgun (WGS) entry which is preliminary data.</text>
</comment>
<evidence type="ECO:0000313" key="4">
    <source>
        <dbReference type="Proteomes" id="UP000242146"/>
    </source>
</evidence>
<dbReference type="STRING" id="101127.A0A1X2G3Z6"/>
<evidence type="ECO:0000256" key="2">
    <source>
        <dbReference type="ARBA" id="ARBA00022737"/>
    </source>
</evidence>
<dbReference type="SUPFAM" id="SSF52058">
    <property type="entry name" value="L domain-like"/>
    <property type="match status" value="1"/>
</dbReference>
<dbReference type="InterPro" id="IPR001611">
    <property type="entry name" value="Leu-rich_rpt"/>
</dbReference>
<organism evidence="3 4">
    <name type="scientific">Hesseltinella vesiculosa</name>
    <dbReference type="NCBI Taxonomy" id="101127"/>
    <lineage>
        <taxon>Eukaryota</taxon>
        <taxon>Fungi</taxon>
        <taxon>Fungi incertae sedis</taxon>
        <taxon>Mucoromycota</taxon>
        <taxon>Mucoromycotina</taxon>
        <taxon>Mucoromycetes</taxon>
        <taxon>Mucorales</taxon>
        <taxon>Cunninghamellaceae</taxon>
        <taxon>Hesseltinella</taxon>
    </lineage>
</organism>
<dbReference type="GO" id="GO:0005737">
    <property type="term" value="C:cytoplasm"/>
    <property type="evidence" value="ECO:0007669"/>
    <property type="project" value="TreeGrafter"/>
</dbReference>
<reference evidence="3 4" key="1">
    <citation type="submission" date="2016-07" db="EMBL/GenBank/DDBJ databases">
        <title>Pervasive Adenine N6-methylation of Active Genes in Fungi.</title>
        <authorList>
            <consortium name="DOE Joint Genome Institute"/>
            <person name="Mondo S.J."/>
            <person name="Dannebaum R.O."/>
            <person name="Kuo R.C."/>
            <person name="Labutti K."/>
            <person name="Haridas S."/>
            <person name="Kuo A."/>
            <person name="Salamov A."/>
            <person name="Ahrendt S.R."/>
            <person name="Lipzen A."/>
            <person name="Sullivan W."/>
            <person name="Andreopoulos W.B."/>
            <person name="Clum A."/>
            <person name="Lindquist E."/>
            <person name="Daum C."/>
            <person name="Ramamoorthy G.K."/>
            <person name="Gryganskyi A."/>
            <person name="Culley D."/>
            <person name="Magnuson J.K."/>
            <person name="James T.Y."/>
            <person name="O'Malley M.A."/>
            <person name="Stajich J.E."/>
            <person name="Spatafora J.W."/>
            <person name="Visel A."/>
            <person name="Grigoriev I.V."/>
        </authorList>
    </citation>
    <scope>NUCLEOTIDE SEQUENCE [LARGE SCALE GENOMIC DNA]</scope>
    <source>
        <strain evidence="3 4">NRRL 3301</strain>
    </source>
</reference>
<sequence length="260" mass="29097">MVVRYLSDGQPIAGVGSWTEPPAPARTTAMVMDQPMYLDALHLRHRQLEQPQDILQHVEHFFTMSHLLVELDLSRNLLSDLPFELNRYLPNLRHLNLACNRLTCIPKLLLHLPQLQHLNLSENQLTHLDGLAAAVPRLKTFRVGGNRLAALDDAWAACTHLTLLELGSECNGNRLTSLPPTLAQLTRLVDLDVSNNLLQQWPLLPPALLHLKMTGNQLTSLPPDLLVHCPHLITVDVSSNTICALPSLFLRSRDQPKPKS</sequence>
<name>A0A1X2G3Z6_9FUNG</name>
<gene>
    <name evidence="3" type="ORF">DM01DRAFT_350166</name>
</gene>
<dbReference type="InterPro" id="IPR003591">
    <property type="entry name" value="Leu-rich_rpt_typical-subtyp"/>
</dbReference>
<proteinExistence type="predicted"/>
<dbReference type="PANTHER" id="PTHR48051">
    <property type="match status" value="1"/>
</dbReference>
<keyword evidence="4" id="KW-1185">Reference proteome</keyword>
<dbReference type="OrthoDB" id="660555at2759"/>
<evidence type="ECO:0000256" key="1">
    <source>
        <dbReference type="ARBA" id="ARBA00022614"/>
    </source>
</evidence>
<keyword evidence="2" id="KW-0677">Repeat</keyword>
<dbReference type="EMBL" id="MCGT01000049">
    <property type="protein sequence ID" value="ORX44235.1"/>
    <property type="molecule type" value="Genomic_DNA"/>
</dbReference>
<dbReference type="PROSITE" id="PS51450">
    <property type="entry name" value="LRR"/>
    <property type="match status" value="2"/>
</dbReference>
<keyword evidence="1" id="KW-0433">Leucine-rich repeat</keyword>
<dbReference type="Gene3D" id="3.80.10.10">
    <property type="entry name" value="Ribonuclease Inhibitor"/>
    <property type="match status" value="2"/>
</dbReference>
<dbReference type="AlphaFoldDB" id="A0A1X2G3Z6"/>
<dbReference type="InterPro" id="IPR050216">
    <property type="entry name" value="LRR_domain-containing"/>
</dbReference>
<protein>
    <submittedName>
        <fullName evidence="3">L domain-like protein</fullName>
    </submittedName>
</protein>
<dbReference type="SMART" id="SM00369">
    <property type="entry name" value="LRR_TYP"/>
    <property type="match status" value="6"/>
</dbReference>
<dbReference type="PRINTS" id="PR00019">
    <property type="entry name" value="LEURICHRPT"/>
</dbReference>
<dbReference type="PANTHER" id="PTHR48051:SF1">
    <property type="entry name" value="RAS SUPPRESSOR PROTEIN 1"/>
    <property type="match status" value="1"/>
</dbReference>
<evidence type="ECO:0000313" key="3">
    <source>
        <dbReference type="EMBL" id="ORX44235.1"/>
    </source>
</evidence>
<dbReference type="Proteomes" id="UP000242146">
    <property type="component" value="Unassembled WGS sequence"/>
</dbReference>
<dbReference type="Pfam" id="PF13855">
    <property type="entry name" value="LRR_8"/>
    <property type="match status" value="1"/>
</dbReference>